<dbReference type="Pfam" id="PF08279">
    <property type="entry name" value="HTH_11"/>
    <property type="match status" value="1"/>
</dbReference>
<evidence type="ECO:0000259" key="1">
    <source>
        <dbReference type="Pfam" id="PF08279"/>
    </source>
</evidence>
<name>A0A841FI21_9ACTN</name>
<accession>A0A841FI21</accession>
<feature type="domain" description="WYL" evidence="2">
    <location>
        <begin position="138"/>
        <end position="204"/>
    </location>
</feature>
<dbReference type="AlphaFoldDB" id="A0A841FI21"/>
<proteinExistence type="predicted"/>
<dbReference type="Proteomes" id="UP000548476">
    <property type="component" value="Unassembled WGS sequence"/>
</dbReference>
<evidence type="ECO:0000259" key="2">
    <source>
        <dbReference type="Pfam" id="PF13280"/>
    </source>
</evidence>
<dbReference type="SUPFAM" id="SSF46785">
    <property type="entry name" value="Winged helix' DNA-binding domain"/>
    <property type="match status" value="1"/>
</dbReference>
<sequence length="244" mass="26781">MNRTDRLYALVEELRAVSPRPRSARRLAERFGVSVRTVERDLRALQESGVPIYAEAGRNGGYVIDKRRTLPPLSITPAEAVALTAALHSLHGSPFADAARSVLHKVRAVMPPRELAEADTLAENVVVIPARKGTRSVAKAVEDAIARRKVLELSYVDRLGAVSSRIVEPLGLLGGGEHWYLLAWCRTRDAVRGFRLERVRDATVLGEGVPSRDIDLTEIDALGRELVGLARLDVSPNTDRTVSR</sequence>
<dbReference type="RefSeq" id="WP_184788253.1">
    <property type="nucleotide sequence ID" value="NZ_BONT01000004.1"/>
</dbReference>
<dbReference type="InterPro" id="IPR013196">
    <property type="entry name" value="HTH_11"/>
</dbReference>
<dbReference type="PROSITE" id="PS52050">
    <property type="entry name" value="WYL"/>
    <property type="match status" value="1"/>
</dbReference>
<keyword evidence="4" id="KW-1185">Reference proteome</keyword>
<organism evidence="3 4">
    <name type="scientific">Phytomonospora endophytica</name>
    <dbReference type="NCBI Taxonomy" id="714109"/>
    <lineage>
        <taxon>Bacteria</taxon>
        <taxon>Bacillati</taxon>
        <taxon>Actinomycetota</taxon>
        <taxon>Actinomycetes</taxon>
        <taxon>Micromonosporales</taxon>
        <taxon>Micromonosporaceae</taxon>
        <taxon>Phytomonospora</taxon>
    </lineage>
</organism>
<dbReference type="InterPro" id="IPR026881">
    <property type="entry name" value="WYL_dom"/>
</dbReference>
<dbReference type="InterPro" id="IPR036390">
    <property type="entry name" value="WH_DNA-bd_sf"/>
</dbReference>
<dbReference type="InterPro" id="IPR036388">
    <property type="entry name" value="WH-like_DNA-bd_sf"/>
</dbReference>
<protein>
    <submittedName>
        <fullName evidence="3">Putative DNA-binding transcriptional regulator YafY</fullName>
    </submittedName>
</protein>
<dbReference type="Gene3D" id="1.10.10.10">
    <property type="entry name" value="Winged helix-like DNA-binding domain superfamily/Winged helix DNA-binding domain"/>
    <property type="match status" value="1"/>
</dbReference>
<dbReference type="EMBL" id="JACHGT010000006">
    <property type="protein sequence ID" value="MBB6035395.1"/>
    <property type="molecule type" value="Genomic_DNA"/>
</dbReference>
<dbReference type="Pfam" id="PF13280">
    <property type="entry name" value="WYL"/>
    <property type="match status" value="1"/>
</dbReference>
<comment type="caution">
    <text evidence="3">The sequence shown here is derived from an EMBL/GenBank/DDBJ whole genome shotgun (WGS) entry which is preliminary data.</text>
</comment>
<feature type="domain" description="Helix-turn-helix type 11" evidence="1">
    <location>
        <begin position="6"/>
        <end position="62"/>
    </location>
</feature>
<dbReference type="PANTHER" id="PTHR34580">
    <property type="match status" value="1"/>
</dbReference>
<dbReference type="InterPro" id="IPR051534">
    <property type="entry name" value="CBASS_pafABC_assoc_protein"/>
</dbReference>
<dbReference type="PANTHER" id="PTHR34580:SF1">
    <property type="entry name" value="PROTEIN PAFC"/>
    <property type="match status" value="1"/>
</dbReference>
<keyword evidence="3" id="KW-0238">DNA-binding</keyword>
<gene>
    <name evidence="3" type="ORF">HNR73_003252</name>
</gene>
<reference evidence="3 4" key="1">
    <citation type="submission" date="2020-08" db="EMBL/GenBank/DDBJ databases">
        <title>Genomic Encyclopedia of Type Strains, Phase IV (KMG-IV): sequencing the most valuable type-strain genomes for metagenomic binning, comparative biology and taxonomic classification.</title>
        <authorList>
            <person name="Goeker M."/>
        </authorList>
    </citation>
    <scope>NUCLEOTIDE SEQUENCE [LARGE SCALE GENOMIC DNA]</scope>
    <source>
        <strain evidence="3 4">YIM 65646</strain>
    </source>
</reference>
<evidence type="ECO:0000313" key="4">
    <source>
        <dbReference type="Proteomes" id="UP000548476"/>
    </source>
</evidence>
<dbReference type="GO" id="GO:0003677">
    <property type="term" value="F:DNA binding"/>
    <property type="evidence" value="ECO:0007669"/>
    <property type="project" value="UniProtKB-KW"/>
</dbReference>
<evidence type="ECO:0000313" key="3">
    <source>
        <dbReference type="EMBL" id="MBB6035395.1"/>
    </source>
</evidence>